<dbReference type="VEuPathDB" id="FungiDB:FUN_015004"/>
<dbReference type="AlphaFoldDB" id="A0A2N0PIU4"/>
<evidence type="ECO:0000313" key="2">
    <source>
        <dbReference type="Proteomes" id="UP000232722"/>
    </source>
</evidence>
<dbReference type="InterPro" id="IPR013761">
    <property type="entry name" value="SAM/pointed_sf"/>
</dbReference>
<reference evidence="1 2" key="2">
    <citation type="submission" date="2017-09" db="EMBL/GenBank/DDBJ databases">
        <title>Extensive intraspecific genome diversity in a model arbuscular mycorrhizal fungus.</title>
        <authorList>
            <person name="Chen E.C."/>
            <person name="Morin E."/>
            <person name="Beaudet D."/>
            <person name="Noel J."/>
            <person name="Ndikumana S."/>
            <person name="Charron P."/>
            <person name="St-Onge C."/>
            <person name="Giorgi J."/>
            <person name="Grigoriev I.V."/>
            <person name="Roux C."/>
            <person name="Martin F.M."/>
            <person name="Corradi N."/>
        </authorList>
    </citation>
    <scope>NUCLEOTIDE SEQUENCE [LARGE SCALE GENOMIC DNA]</scope>
    <source>
        <strain evidence="1 2">A5</strain>
    </source>
</reference>
<proteinExistence type="predicted"/>
<reference evidence="1 2" key="1">
    <citation type="submission" date="2016-04" db="EMBL/GenBank/DDBJ databases">
        <title>Genome analyses suggest a sexual origin of heterokaryosis in a supposedly ancient asexual fungus.</title>
        <authorList>
            <person name="Ropars J."/>
            <person name="Sedzielewska K."/>
            <person name="Noel J."/>
            <person name="Charron P."/>
            <person name="Farinelli L."/>
            <person name="Marton T."/>
            <person name="Kruger M."/>
            <person name="Pelin A."/>
            <person name="Brachmann A."/>
            <person name="Corradi N."/>
        </authorList>
    </citation>
    <scope>NUCLEOTIDE SEQUENCE [LARGE SCALE GENOMIC DNA]</scope>
    <source>
        <strain evidence="1 2">A5</strain>
    </source>
</reference>
<name>A0A2N0PIU4_9GLOM</name>
<dbReference type="Proteomes" id="UP000232722">
    <property type="component" value="Unassembled WGS sequence"/>
</dbReference>
<dbReference type="Gene3D" id="1.10.150.50">
    <property type="entry name" value="Transcription Factor, Ets-1"/>
    <property type="match status" value="1"/>
</dbReference>
<evidence type="ECO:0008006" key="3">
    <source>
        <dbReference type="Google" id="ProtNLM"/>
    </source>
</evidence>
<organism evidence="1 2">
    <name type="scientific">Rhizophagus irregularis</name>
    <dbReference type="NCBI Taxonomy" id="588596"/>
    <lineage>
        <taxon>Eukaryota</taxon>
        <taxon>Fungi</taxon>
        <taxon>Fungi incertae sedis</taxon>
        <taxon>Mucoromycota</taxon>
        <taxon>Glomeromycotina</taxon>
        <taxon>Glomeromycetes</taxon>
        <taxon>Glomerales</taxon>
        <taxon>Glomeraceae</taxon>
        <taxon>Rhizophagus</taxon>
    </lineage>
</organism>
<accession>A0A2N0PIU4</accession>
<gene>
    <name evidence="1" type="ORF">RhiirA5_377588</name>
</gene>
<dbReference type="VEuPathDB" id="FungiDB:FUN_015005"/>
<sequence>MDLRKHIESWTSKELASFLKRKKLQVLHLEANDFSILNNKRITGSSFLHISKDDLRRSGLELGPIIEIYSLKEKIVSVINRIETNPSAEYEKDMIYYISQIKGKIITNNFDKRKLMVEGILNSNESQFIREILCYHKKKSLRSFRDYNENSFQTAIELILPSNCYISEMRLIVEKIPKYKYGFIDLFLCDISCGTFSAVIELKLFNLIGLLSGEMGRWVGNPPFKSLIDLDKKLQTESEEELLNRNYFYWSKEELKYKSIKVKKYIDNGKIQLNNYINILKKGDVSQNEVGVFDERINVETVSGKEFIYNLILLICPTKTEKLFRVFFSVRLTSVSSIMVLIN</sequence>
<dbReference type="EMBL" id="LLXJ01000719">
    <property type="protein sequence ID" value="PKC06744.1"/>
    <property type="molecule type" value="Genomic_DNA"/>
</dbReference>
<comment type="caution">
    <text evidence="1">The sequence shown here is derived from an EMBL/GenBank/DDBJ whole genome shotgun (WGS) entry which is preliminary data.</text>
</comment>
<evidence type="ECO:0000313" key="1">
    <source>
        <dbReference type="EMBL" id="PKC06744.1"/>
    </source>
</evidence>
<protein>
    <recommendedName>
        <fullName evidence="3">SAM domain-containing protein</fullName>
    </recommendedName>
</protein>